<dbReference type="EMBL" id="VDEP01000272">
    <property type="protein sequence ID" value="KAA1115619.1"/>
    <property type="molecule type" value="Genomic_DNA"/>
</dbReference>
<dbReference type="Proteomes" id="UP000325313">
    <property type="component" value="Unassembled WGS sequence"/>
</dbReference>
<accession>A0A5B0QR34</accession>
<sequence length="346" mass="39064">MTTLFLLDGSGCKGQLDKKRTFVQSRKPKEDKIQAAEKVVDGFDSYEHGKVVLLNISNSNEVIAVIKFTPIENLTPAEKEGINFVTKFLHQSKKFVNPVGPSRSWAGRMWAVGWRKCMKALKVLGRYMKLPAVHKSPIEYSSVVKTSKKVSNILGGLFSAFANIPFNANRVMMQNNKIPSFDSPEFNDELLEFQCAPHITFTSHGFFNHSHADKNDASEYAFAMFVPTKKKDGTLADPSTGYDVSGGRLVFPDYCLCINFKQRGIVKLVWAAKAVRHCTMPAIESKLFTRMEMSLQIPKKTSRICRDIKNGLIYIRKAGISKKHVHFGGHRFYMKNTKIAKKKSNR</sequence>
<protein>
    <recommendedName>
        <fullName evidence="1">Tet-like 2OG-Fe(II) oxygenase domain-containing protein</fullName>
    </recommendedName>
</protein>
<dbReference type="InterPro" id="IPR046798">
    <property type="entry name" value="2OG-FeII_Oxy_6"/>
</dbReference>
<feature type="domain" description="Tet-like 2OG-Fe(II) oxygenase" evidence="1">
    <location>
        <begin position="75"/>
        <end position="282"/>
    </location>
</feature>
<name>A0A5B0QR34_PUCGR</name>
<evidence type="ECO:0000313" key="3">
    <source>
        <dbReference type="Proteomes" id="UP000325313"/>
    </source>
</evidence>
<organism evidence="2 3">
    <name type="scientific">Puccinia graminis f. sp. tritici</name>
    <dbReference type="NCBI Taxonomy" id="56615"/>
    <lineage>
        <taxon>Eukaryota</taxon>
        <taxon>Fungi</taxon>
        <taxon>Dikarya</taxon>
        <taxon>Basidiomycota</taxon>
        <taxon>Pucciniomycotina</taxon>
        <taxon>Pucciniomycetes</taxon>
        <taxon>Pucciniales</taxon>
        <taxon>Pucciniaceae</taxon>
        <taxon>Puccinia</taxon>
    </lineage>
</organism>
<dbReference type="AlphaFoldDB" id="A0A5B0QR34"/>
<comment type="caution">
    <text evidence="2">The sequence shown here is derived from an EMBL/GenBank/DDBJ whole genome shotgun (WGS) entry which is preliminary data.</text>
</comment>
<reference evidence="2 3" key="1">
    <citation type="submission" date="2019-05" db="EMBL/GenBank/DDBJ databases">
        <title>Emergence of the Ug99 lineage of the wheat stem rust pathogen through somatic hybridization.</title>
        <authorList>
            <person name="Li F."/>
            <person name="Upadhyaya N.M."/>
            <person name="Sperschneider J."/>
            <person name="Matny O."/>
            <person name="Nguyen-Phuc H."/>
            <person name="Mago R."/>
            <person name="Raley C."/>
            <person name="Miller M.E."/>
            <person name="Silverstein K.A.T."/>
            <person name="Henningsen E."/>
            <person name="Hirsch C.D."/>
            <person name="Visser B."/>
            <person name="Pretorius Z.A."/>
            <person name="Steffenson B.J."/>
            <person name="Schwessinger B."/>
            <person name="Dodds P.N."/>
            <person name="Figueroa M."/>
        </authorList>
    </citation>
    <scope>NUCLEOTIDE SEQUENCE [LARGE SCALE GENOMIC DNA]</scope>
    <source>
        <strain evidence="2 3">Ug99</strain>
    </source>
</reference>
<proteinExistence type="predicted"/>
<gene>
    <name evidence="2" type="ORF">PGTUg99_013624</name>
</gene>
<evidence type="ECO:0000259" key="1">
    <source>
        <dbReference type="Pfam" id="PF20515"/>
    </source>
</evidence>
<dbReference type="Pfam" id="PF20515">
    <property type="entry name" value="2OG-FeII_Oxy_6"/>
    <property type="match status" value="1"/>
</dbReference>
<evidence type="ECO:0000313" key="2">
    <source>
        <dbReference type="EMBL" id="KAA1115619.1"/>
    </source>
</evidence>